<dbReference type="Proteomes" id="UP001314205">
    <property type="component" value="Unassembled WGS sequence"/>
</dbReference>
<dbReference type="CDD" id="cd01650">
    <property type="entry name" value="RT_nLTR_like"/>
    <property type="match status" value="1"/>
</dbReference>
<dbReference type="InterPro" id="IPR036691">
    <property type="entry name" value="Endo/exonu/phosph_ase_sf"/>
</dbReference>
<organism evidence="2 3">
    <name type="scientific">Parnassius mnemosyne</name>
    <name type="common">clouded apollo</name>
    <dbReference type="NCBI Taxonomy" id="213953"/>
    <lineage>
        <taxon>Eukaryota</taxon>
        <taxon>Metazoa</taxon>
        <taxon>Ecdysozoa</taxon>
        <taxon>Arthropoda</taxon>
        <taxon>Hexapoda</taxon>
        <taxon>Insecta</taxon>
        <taxon>Pterygota</taxon>
        <taxon>Neoptera</taxon>
        <taxon>Endopterygota</taxon>
        <taxon>Lepidoptera</taxon>
        <taxon>Glossata</taxon>
        <taxon>Ditrysia</taxon>
        <taxon>Papilionoidea</taxon>
        <taxon>Papilionidae</taxon>
        <taxon>Parnassiinae</taxon>
        <taxon>Parnassini</taxon>
        <taxon>Parnassius</taxon>
        <taxon>Driopa</taxon>
    </lineage>
</organism>
<accession>A0AAV1KAQ9</accession>
<dbReference type="Pfam" id="PF00078">
    <property type="entry name" value="RVT_1"/>
    <property type="match status" value="1"/>
</dbReference>
<dbReference type="Pfam" id="PF03372">
    <property type="entry name" value="Exo_endo_phos"/>
    <property type="match status" value="1"/>
</dbReference>
<evidence type="ECO:0000259" key="1">
    <source>
        <dbReference type="PROSITE" id="PS50878"/>
    </source>
</evidence>
<dbReference type="PANTHER" id="PTHR33332">
    <property type="entry name" value="REVERSE TRANSCRIPTASE DOMAIN-CONTAINING PROTEIN"/>
    <property type="match status" value="1"/>
</dbReference>
<name>A0AAV1KAQ9_9NEOP</name>
<feature type="domain" description="Reverse transcriptase" evidence="1">
    <location>
        <begin position="510"/>
        <end position="785"/>
    </location>
</feature>
<proteinExistence type="predicted"/>
<reference evidence="2 3" key="1">
    <citation type="submission" date="2023-11" db="EMBL/GenBank/DDBJ databases">
        <authorList>
            <person name="Hedman E."/>
            <person name="Englund M."/>
            <person name="Stromberg M."/>
            <person name="Nyberg Akerstrom W."/>
            <person name="Nylinder S."/>
            <person name="Jareborg N."/>
            <person name="Kallberg Y."/>
            <person name="Kronander E."/>
        </authorList>
    </citation>
    <scope>NUCLEOTIDE SEQUENCE [LARGE SCALE GENOMIC DNA]</scope>
</reference>
<evidence type="ECO:0000313" key="3">
    <source>
        <dbReference type="Proteomes" id="UP001314205"/>
    </source>
</evidence>
<evidence type="ECO:0000313" key="2">
    <source>
        <dbReference type="EMBL" id="CAK1578806.1"/>
    </source>
</evidence>
<protein>
    <recommendedName>
        <fullName evidence="1">Reverse transcriptase domain-containing protein</fullName>
    </recommendedName>
</protein>
<keyword evidence="3" id="KW-1185">Reference proteome</keyword>
<dbReference type="Gene3D" id="3.60.10.10">
    <property type="entry name" value="Endonuclease/exonuclease/phosphatase"/>
    <property type="match status" value="1"/>
</dbReference>
<dbReference type="AlphaFoldDB" id="A0AAV1KAQ9"/>
<dbReference type="GO" id="GO:0003824">
    <property type="term" value="F:catalytic activity"/>
    <property type="evidence" value="ECO:0007669"/>
    <property type="project" value="InterPro"/>
</dbReference>
<sequence length="980" mass="111746">MSFQDISLDDSFFSPSSSDGLNSSNSFYSLPSLNQTLDSHFSDLLKNFNIIHINAQSIPAHYPDMLSSFDNKNIHAILISESWFKPCLSSTSYALPGFQLIRNDRITRVGGGVAIYLRSHLPFTIISMSTDQGTTGAEHLIIEVFFSGSKLLLGVFYNPSLTVDYFSSFESLLDKYIPLYQHSIIMGDFNTCLLKNDSRSFRLKSIVQAANLHILPLSATHFFPNCSPSLLDLILVSSIDHVDKHGQCPADAFSYHDLIYLSYKLRPPKPKSRILLLRNFDGMDLDRLRDEAAKIDWNVVLTGANIDERVNSFNSLLIQLYDVHAPIRPVRIKHLPAPWLTQEIKNLQRKKNFAKARYKFDNCNTNRDKYKKIRNHCNRLCRDKQRRYIHKSILDEDNSGRVWKFLKSLGVGKASQNSSPKNIDLNQLNQHFSSSYAIDEVTKIQTKTQISALPKSDNPAFIFSQITDSDVKKSIVEVNSDAISTDCISRKMIIPIVDILTPVIKSIFNYSISSGNFPSSWKEAQITPIPKKANPSSFSDYRPISIIPFLSKVFERIVHRQLSIYLSRWSLLNSFQSGFRVGHSTTTALVKITEDIRLSMDKQHVTVLTLLDFSNAFNNVDFDLLLAILASLNISPEVIDWFHSYLFGRRQRTRVDDSFSNWCTINAGVPQGGVLSPLLFSIFISSITLQLSSRYHLYADDLQVYEHAKLMDLPNTIGLLNKDLDLIVDWCKSYGLKVNPSKTKAIIIGSQKLVNLIDFSSLPGIIFDGTPVPYSDTVKNLGVTFDKFLSWAPQVSEVSRRMFASVGSLRRLSNFLPIPTKIALAQSLLLPILDYADTCYLNLNEEMLNKLERIQNLCIRFIFGLRKYDHVSEYREKLKWLPIRLRRNTHILSLLYCILFNPTSPTYLKERFEFLGDNHCRSLRSDKNLTLKIPSHNTSFYSKSFSVEAVRLWNSLPLHIRSAQSIDKFKKLVKAHFFPP</sequence>
<gene>
    <name evidence="2" type="ORF">PARMNEM_LOCUS841</name>
</gene>
<dbReference type="SUPFAM" id="SSF56219">
    <property type="entry name" value="DNase I-like"/>
    <property type="match status" value="1"/>
</dbReference>
<dbReference type="InterPro" id="IPR005135">
    <property type="entry name" value="Endo/exonuclease/phosphatase"/>
</dbReference>
<dbReference type="PROSITE" id="PS50878">
    <property type="entry name" value="RT_POL"/>
    <property type="match status" value="1"/>
</dbReference>
<dbReference type="GO" id="GO:0071897">
    <property type="term" value="P:DNA biosynthetic process"/>
    <property type="evidence" value="ECO:0007669"/>
    <property type="project" value="UniProtKB-ARBA"/>
</dbReference>
<dbReference type="InterPro" id="IPR000477">
    <property type="entry name" value="RT_dom"/>
</dbReference>
<dbReference type="InterPro" id="IPR043502">
    <property type="entry name" value="DNA/RNA_pol_sf"/>
</dbReference>
<dbReference type="SUPFAM" id="SSF56672">
    <property type="entry name" value="DNA/RNA polymerases"/>
    <property type="match status" value="1"/>
</dbReference>
<dbReference type="EMBL" id="CAVLGL010000001">
    <property type="protein sequence ID" value="CAK1578806.1"/>
    <property type="molecule type" value="Genomic_DNA"/>
</dbReference>
<comment type="caution">
    <text evidence="2">The sequence shown here is derived from an EMBL/GenBank/DDBJ whole genome shotgun (WGS) entry which is preliminary data.</text>
</comment>